<reference evidence="1" key="1">
    <citation type="submission" date="2019-12" db="EMBL/GenBank/DDBJ databases">
        <title>Genome sequencing and annotation of Brassica cretica.</title>
        <authorList>
            <person name="Studholme D.J."/>
            <person name="Sarris P."/>
        </authorList>
    </citation>
    <scope>NUCLEOTIDE SEQUENCE</scope>
    <source>
        <strain evidence="1">PFS-109/04</strain>
        <tissue evidence="1">Leaf</tissue>
    </source>
</reference>
<protein>
    <submittedName>
        <fullName evidence="1">Uncharacterized protein</fullName>
    </submittedName>
</protein>
<name>A0A8S9SU33_BRACR</name>
<dbReference type="EMBL" id="QGKX02000004">
    <property type="protein sequence ID" value="KAF3604609.1"/>
    <property type="molecule type" value="Genomic_DNA"/>
</dbReference>
<evidence type="ECO:0000313" key="1">
    <source>
        <dbReference type="EMBL" id="KAF3604609.1"/>
    </source>
</evidence>
<gene>
    <name evidence="1" type="ORF">F2Q69_00035512</name>
</gene>
<evidence type="ECO:0000313" key="2">
    <source>
        <dbReference type="Proteomes" id="UP000712600"/>
    </source>
</evidence>
<sequence>MNEKFIKLRRRWKDTNQFWRVTILHLDSVEGEHTKESFVDNVKRLLIKERDQQKKQHTSSVGDLPLLQMINAPYVKAKSVSDLRTQIGKLAEDEVDGEEETL</sequence>
<proteinExistence type="predicted"/>
<organism evidence="1 2">
    <name type="scientific">Brassica cretica</name>
    <name type="common">Mustard</name>
    <dbReference type="NCBI Taxonomy" id="69181"/>
    <lineage>
        <taxon>Eukaryota</taxon>
        <taxon>Viridiplantae</taxon>
        <taxon>Streptophyta</taxon>
        <taxon>Embryophyta</taxon>
        <taxon>Tracheophyta</taxon>
        <taxon>Spermatophyta</taxon>
        <taxon>Magnoliopsida</taxon>
        <taxon>eudicotyledons</taxon>
        <taxon>Gunneridae</taxon>
        <taxon>Pentapetalae</taxon>
        <taxon>rosids</taxon>
        <taxon>malvids</taxon>
        <taxon>Brassicales</taxon>
        <taxon>Brassicaceae</taxon>
        <taxon>Brassiceae</taxon>
        <taxon>Brassica</taxon>
    </lineage>
</organism>
<comment type="caution">
    <text evidence="1">The sequence shown here is derived from an EMBL/GenBank/DDBJ whole genome shotgun (WGS) entry which is preliminary data.</text>
</comment>
<accession>A0A8S9SU33</accession>
<dbReference type="Proteomes" id="UP000712600">
    <property type="component" value="Unassembled WGS sequence"/>
</dbReference>
<dbReference type="AlphaFoldDB" id="A0A8S9SU33"/>